<reference evidence="2" key="1">
    <citation type="submission" date="2015-11" db="EMBL/GenBank/DDBJ databases">
        <title>De novo transcriptome assembly of four potential Pierce s Disease insect vectors from Arizona vineyards.</title>
        <authorList>
            <person name="Tassone E.E."/>
        </authorList>
    </citation>
    <scope>NUCLEOTIDE SEQUENCE</scope>
</reference>
<evidence type="ECO:0000256" key="1">
    <source>
        <dbReference type="SAM" id="MobiDB-lite"/>
    </source>
</evidence>
<gene>
    <name evidence="2" type="ORF">g.1439</name>
</gene>
<organism evidence="2">
    <name type="scientific">Homalodisca liturata</name>
    <dbReference type="NCBI Taxonomy" id="320908"/>
    <lineage>
        <taxon>Eukaryota</taxon>
        <taxon>Metazoa</taxon>
        <taxon>Ecdysozoa</taxon>
        <taxon>Arthropoda</taxon>
        <taxon>Hexapoda</taxon>
        <taxon>Insecta</taxon>
        <taxon>Pterygota</taxon>
        <taxon>Neoptera</taxon>
        <taxon>Paraneoptera</taxon>
        <taxon>Hemiptera</taxon>
        <taxon>Auchenorrhyncha</taxon>
        <taxon>Membracoidea</taxon>
        <taxon>Cicadellidae</taxon>
        <taxon>Cicadellinae</taxon>
        <taxon>Proconiini</taxon>
        <taxon>Homalodisca</taxon>
    </lineage>
</organism>
<dbReference type="EMBL" id="GECU01021440">
    <property type="protein sequence ID" value="JAS86266.1"/>
    <property type="molecule type" value="Transcribed_RNA"/>
</dbReference>
<proteinExistence type="predicted"/>
<protein>
    <submittedName>
        <fullName evidence="2">Uncharacterized protein</fullName>
    </submittedName>
</protein>
<sequence>MANDTNVCFDECEFQEIEYTDLLETTFNAKQQDLGPKSSSNNEELVRKSFSDEAYTDESSILTTKDPVKNQRSTRLVSKVTGKKRLFNDISNTTSTPAIESTSSVSSEPNKNVEEETFEIAPNNENSPDIPVPIKRRKKNPVPVKERAEIKRKNLKLKHPVLTPCNISCNRSCSKFSQQRREEINNLFWDLDHKEKRSFIFGSISKVDVKRRTTNNEKRNCTIKYTLKDDNGVDIEVCKVFFLTTLGYNKKNDKMLTTILSQSPMGAISPPLDKRGKAPAKNKGPLALIQSHIESFNPEISHYRREHAPNTRYLPSDLSVSFMHEQFLESFSEYRGKVSYELYRKTVKEMNISFAQLGHEECEKCEKFNLHPHTKDNLNADCNDCMSWQSHHDKVHMARELYQSFSKKD</sequence>
<dbReference type="PANTHER" id="PTHR10773:SF19">
    <property type="match status" value="1"/>
</dbReference>
<feature type="region of interest" description="Disordered" evidence="1">
    <location>
        <begin position="122"/>
        <end position="146"/>
    </location>
</feature>
<dbReference type="PANTHER" id="PTHR10773">
    <property type="entry name" value="DNA-DIRECTED RNA POLYMERASES I, II, AND III SUBUNIT RPABC2"/>
    <property type="match status" value="1"/>
</dbReference>
<accession>A0A1B6IH74</accession>
<evidence type="ECO:0000313" key="2">
    <source>
        <dbReference type="EMBL" id="JAS86266.1"/>
    </source>
</evidence>
<dbReference type="AlphaFoldDB" id="A0A1B6IH74"/>
<name>A0A1B6IH74_9HEMI</name>
<feature type="non-terminal residue" evidence="2">
    <location>
        <position position="409"/>
    </location>
</feature>